<dbReference type="InterPro" id="IPR045575">
    <property type="entry name" value="ASTN_1_2_N"/>
</dbReference>
<accession>A0A9Q0EG55</accession>
<dbReference type="Pfam" id="PF19441">
    <property type="entry name" value="ASTN_1_2_N"/>
    <property type="match status" value="1"/>
</dbReference>
<gene>
    <name evidence="3" type="ORF">NHX12_027767</name>
</gene>
<dbReference type="GO" id="GO:0007158">
    <property type="term" value="P:neuron cell-cell adhesion"/>
    <property type="evidence" value="ECO:0007669"/>
    <property type="project" value="TreeGrafter"/>
</dbReference>
<feature type="domain" description="Astrotactin-1/2 N-terminal" evidence="2">
    <location>
        <begin position="1"/>
        <end position="63"/>
    </location>
</feature>
<evidence type="ECO:0000313" key="3">
    <source>
        <dbReference type="EMBL" id="KAJ3605723.1"/>
    </source>
</evidence>
<proteinExistence type="predicted"/>
<dbReference type="Proteomes" id="UP001148018">
    <property type="component" value="Unassembled WGS sequence"/>
</dbReference>
<reference evidence="3" key="1">
    <citation type="submission" date="2022-07" db="EMBL/GenBank/DDBJ databases">
        <title>Chromosome-level genome of Muraenolepis orangiensis.</title>
        <authorList>
            <person name="Kim J."/>
        </authorList>
    </citation>
    <scope>NUCLEOTIDE SEQUENCE</scope>
    <source>
        <strain evidence="3">KU_S4_2022</strain>
        <tissue evidence="3">Muscle</tissue>
    </source>
</reference>
<dbReference type="EMBL" id="JANIIK010000043">
    <property type="protein sequence ID" value="KAJ3605723.1"/>
    <property type="molecule type" value="Genomic_DNA"/>
</dbReference>
<evidence type="ECO:0000313" key="4">
    <source>
        <dbReference type="Proteomes" id="UP001148018"/>
    </source>
</evidence>
<name>A0A9Q0EG55_9TELE</name>
<dbReference type="InterPro" id="IPR026995">
    <property type="entry name" value="Astrotactin"/>
</dbReference>
<sequence length="63" mass="6937">MSGTGPDISQVHWKQQWLENGTLYFHVSATPGSEAPPQTTQPADGQPAHALHEHMHLLHISVM</sequence>
<evidence type="ECO:0000259" key="2">
    <source>
        <dbReference type="Pfam" id="PF19441"/>
    </source>
</evidence>
<feature type="region of interest" description="Disordered" evidence="1">
    <location>
        <begin position="28"/>
        <end position="47"/>
    </location>
</feature>
<dbReference type="PANTHER" id="PTHR16592:SF2">
    <property type="entry name" value="ASTROTACTIN-2"/>
    <property type="match status" value="1"/>
</dbReference>
<dbReference type="PANTHER" id="PTHR16592">
    <property type="entry name" value="ASTROTACTIN-1-LIKE"/>
    <property type="match status" value="1"/>
</dbReference>
<dbReference type="GO" id="GO:0016020">
    <property type="term" value="C:membrane"/>
    <property type="evidence" value="ECO:0007669"/>
    <property type="project" value="TreeGrafter"/>
</dbReference>
<feature type="non-terminal residue" evidence="3">
    <location>
        <position position="63"/>
    </location>
</feature>
<comment type="caution">
    <text evidence="3">The sequence shown here is derived from an EMBL/GenBank/DDBJ whole genome shotgun (WGS) entry which is preliminary data.</text>
</comment>
<keyword evidence="4" id="KW-1185">Reference proteome</keyword>
<evidence type="ECO:0000256" key="1">
    <source>
        <dbReference type="SAM" id="MobiDB-lite"/>
    </source>
</evidence>
<protein>
    <recommendedName>
        <fullName evidence="2">Astrotactin-1/2 N-terminal domain-containing protein</fullName>
    </recommendedName>
</protein>
<dbReference type="GO" id="GO:0001764">
    <property type="term" value="P:neuron migration"/>
    <property type="evidence" value="ECO:0007669"/>
    <property type="project" value="InterPro"/>
</dbReference>
<dbReference type="OrthoDB" id="9934301at2759"/>
<organism evidence="3 4">
    <name type="scientific">Muraenolepis orangiensis</name>
    <name type="common">Patagonian moray cod</name>
    <dbReference type="NCBI Taxonomy" id="630683"/>
    <lineage>
        <taxon>Eukaryota</taxon>
        <taxon>Metazoa</taxon>
        <taxon>Chordata</taxon>
        <taxon>Craniata</taxon>
        <taxon>Vertebrata</taxon>
        <taxon>Euteleostomi</taxon>
        <taxon>Actinopterygii</taxon>
        <taxon>Neopterygii</taxon>
        <taxon>Teleostei</taxon>
        <taxon>Neoteleostei</taxon>
        <taxon>Acanthomorphata</taxon>
        <taxon>Zeiogadaria</taxon>
        <taxon>Gadariae</taxon>
        <taxon>Gadiformes</taxon>
        <taxon>Muraenolepidoidei</taxon>
        <taxon>Muraenolepididae</taxon>
        <taxon>Muraenolepis</taxon>
    </lineage>
</organism>
<dbReference type="GO" id="GO:0005768">
    <property type="term" value="C:endosome"/>
    <property type="evidence" value="ECO:0007669"/>
    <property type="project" value="TreeGrafter"/>
</dbReference>
<dbReference type="AlphaFoldDB" id="A0A9Q0EG55"/>